<dbReference type="PANTHER" id="PTHR44825:SF1">
    <property type="entry name" value="DNAJ HOMOLOG SUBFAMILY C MEMBER 4"/>
    <property type="match status" value="1"/>
</dbReference>
<dbReference type="SMART" id="SM00271">
    <property type="entry name" value="DnaJ"/>
    <property type="match status" value="1"/>
</dbReference>
<dbReference type="InterPro" id="IPR036869">
    <property type="entry name" value="J_dom_sf"/>
</dbReference>
<proteinExistence type="predicted"/>
<feature type="domain" description="J" evidence="2">
    <location>
        <begin position="12"/>
        <end position="78"/>
    </location>
</feature>
<dbReference type="PROSITE" id="PS50076">
    <property type="entry name" value="DNAJ_2"/>
    <property type="match status" value="1"/>
</dbReference>
<organism evidence="3 4">
    <name type="scientific">Aphanocapsa feldmannii 277cV</name>
    <dbReference type="NCBI Taxonomy" id="2507553"/>
    <lineage>
        <taxon>Bacteria</taxon>
        <taxon>Bacillati</taxon>
        <taxon>Cyanobacteriota</taxon>
        <taxon>Cyanophyceae</taxon>
        <taxon>Oscillatoriophycideae</taxon>
        <taxon>Chroococcales</taxon>
        <taxon>Microcystaceae</taxon>
        <taxon>Aphanocapsa</taxon>
    </lineage>
</organism>
<dbReference type="EMBL" id="SRMO01000051">
    <property type="protein sequence ID" value="TGG93635.1"/>
    <property type="molecule type" value="Genomic_DNA"/>
</dbReference>
<sequence>MLKSVAGRASGTYYERLEVPANANQVQLRQAYRNLSKRYHPDTTSLPPAEALERLNAVKRAYGVLIDPAARQRYDSQLVLLQGNPAPALDPARLSHSPGDGVEQPLDVRRSLSGGEWFALVLLGLSFLACLVLAIGLAWARGSDLVQRLGL</sequence>
<dbReference type="Pfam" id="PF00226">
    <property type="entry name" value="DnaJ"/>
    <property type="match status" value="1"/>
</dbReference>
<keyword evidence="1" id="KW-1133">Transmembrane helix</keyword>
<dbReference type="PANTHER" id="PTHR44825">
    <property type="match status" value="1"/>
</dbReference>
<name>A0A524RPA4_9CHRO</name>
<dbReference type="Proteomes" id="UP000317990">
    <property type="component" value="Unassembled WGS sequence"/>
</dbReference>
<dbReference type="SUPFAM" id="SSF46565">
    <property type="entry name" value="Chaperone J-domain"/>
    <property type="match status" value="1"/>
</dbReference>
<dbReference type="AlphaFoldDB" id="A0A524RPA4"/>
<dbReference type="PRINTS" id="PR00625">
    <property type="entry name" value="JDOMAIN"/>
</dbReference>
<dbReference type="CDD" id="cd06257">
    <property type="entry name" value="DnaJ"/>
    <property type="match status" value="1"/>
</dbReference>
<dbReference type="InterPro" id="IPR001623">
    <property type="entry name" value="DnaJ_domain"/>
</dbReference>
<dbReference type="Gene3D" id="1.10.287.110">
    <property type="entry name" value="DnaJ domain"/>
    <property type="match status" value="1"/>
</dbReference>
<evidence type="ECO:0000313" key="3">
    <source>
        <dbReference type="EMBL" id="TGG93635.1"/>
    </source>
</evidence>
<protein>
    <submittedName>
        <fullName evidence="3">J domain-containing protein</fullName>
    </submittedName>
</protein>
<evidence type="ECO:0000313" key="4">
    <source>
        <dbReference type="Proteomes" id="UP000317990"/>
    </source>
</evidence>
<reference evidence="3 4" key="1">
    <citation type="journal article" date="2019" name="mSystems">
        <title>Life at home and on the roam: Genomic adaptions reflect the dual lifestyle of an intracellular, facultative symbiont.</title>
        <authorList>
            <person name="Burgsdorf I."/>
        </authorList>
    </citation>
    <scope>NUCLEOTIDE SEQUENCE [LARGE SCALE GENOMIC DNA]</scope>
    <source>
        <strain evidence="3">277cV</strain>
    </source>
</reference>
<gene>
    <name evidence="3" type="ORF">ERJ67_04010</name>
</gene>
<feature type="transmembrane region" description="Helical" evidence="1">
    <location>
        <begin position="117"/>
        <end position="140"/>
    </location>
</feature>
<evidence type="ECO:0000259" key="2">
    <source>
        <dbReference type="PROSITE" id="PS50076"/>
    </source>
</evidence>
<keyword evidence="1" id="KW-0812">Transmembrane</keyword>
<dbReference type="InterPro" id="IPR052763">
    <property type="entry name" value="DnaJ_C4"/>
</dbReference>
<keyword evidence="1" id="KW-0472">Membrane</keyword>
<comment type="caution">
    <text evidence="3">The sequence shown here is derived from an EMBL/GenBank/DDBJ whole genome shotgun (WGS) entry which is preliminary data.</text>
</comment>
<evidence type="ECO:0000256" key="1">
    <source>
        <dbReference type="SAM" id="Phobius"/>
    </source>
</evidence>
<accession>A0A524RPA4</accession>